<protein>
    <submittedName>
        <fullName evidence="3">Alpha/beta hydrolase</fullName>
    </submittedName>
</protein>
<dbReference type="InterPro" id="IPR029058">
    <property type="entry name" value="AB_hydrolase_fold"/>
</dbReference>
<organism evidence="3 4">
    <name type="scientific">Sulfolobus tengchongensis</name>
    <dbReference type="NCBI Taxonomy" id="207809"/>
    <lineage>
        <taxon>Archaea</taxon>
        <taxon>Thermoproteota</taxon>
        <taxon>Thermoprotei</taxon>
        <taxon>Sulfolobales</taxon>
        <taxon>Sulfolobaceae</taxon>
        <taxon>Sulfolobus</taxon>
    </lineage>
</organism>
<dbReference type="GO" id="GO:0016787">
    <property type="term" value="F:hydrolase activity"/>
    <property type="evidence" value="ECO:0007669"/>
    <property type="project" value="UniProtKB-KW"/>
</dbReference>
<dbReference type="Proteomes" id="UP001432202">
    <property type="component" value="Chromosome"/>
</dbReference>
<gene>
    <name evidence="3" type="ORF">V6M85_03960</name>
</gene>
<evidence type="ECO:0000313" key="3">
    <source>
        <dbReference type="EMBL" id="WWQ61244.1"/>
    </source>
</evidence>
<dbReference type="RefSeq" id="WP_338603260.1">
    <property type="nucleotide sequence ID" value="NZ_CP146016.1"/>
</dbReference>
<dbReference type="FunFam" id="3.40.50.1820:FF:000089">
    <property type="entry name" value="Alpha/beta hydrolase"/>
    <property type="match status" value="1"/>
</dbReference>
<feature type="domain" description="Alpha/beta hydrolase fold-3" evidence="2">
    <location>
        <begin position="84"/>
        <end position="290"/>
    </location>
</feature>
<dbReference type="InterPro" id="IPR013094">
    <property type="entry name" value="AB_hydrolase_3"/>
</dbReference>
<keyword evidence="1 3" id="KW-0378">Hydrolase</keyword>
<dbReference type="PANTHER" id="PTHR48081">
    <property type="entry name" value="AB HYDROLASE SUPERFAMILY PROTEIN C4A8.06C"/>
    <property type="match status" value="1"/>
</dbReference>
<dbReference type="EMBL" id="CP146016">
    <property type="protein sequence ID" value="WWQ61244.1"/>
    <property type="molecule type" value="Genomic_DNA"/>
</dbReference>
<accession>A0AAX4L220</accession>
<evidence type="ECO:0000313" key="4">
    <source>
        <dbReference type="Proteomes" id="UP001432202"/>
    </source>
</evidence>
<dbReference type="Gene3D" id="3.40.50.1820">
    <property type="entry name" value="alpha/beta hydrolase"/>
    <property type="match status" value="1"/>
</dbReference>
<dbReference type="AlphaFoldDB" id="A0AAX4L220"/>
<proteinExistence type="predicted"/>
<reference evidence="3 4" key="1">
    <citation type="submission" date="2024-02" db="EMBL/GenBank/DDBJ databases">
        <title>STSV induces naive adaptation in Sulfolobus.</title>
        <authorList>
            <person name="Xiang X."/>
            <person name="Song M."/>
        </authorList>
    </citation>
    <scope>NUCLEOTIDE SEQUENCE [LARGE SCALE GENOMIC DNA]</scope>
    <source>
        <strain evidence="3 4">RT2</strain>
    </source>
</reference>
<evidence type="ECO:0000259" key="2">
    <source>
        <dbReference type="Pfam" id="PF07859"/>
    </source>
</evidence>
<name>A0AAX4L220_9CREN</name>
<sequence length="313" mass="35014">MYLGGKIPLDPEVRKFLDYFYKANILDFTKYSLPEVREKLNKLLAESTIKEPVYKVEDRKIRGSESEIPVRIYYPNSEKELPIVLHFHGGAWILGSIETEDSISRILANSCNCIVVSVDYRLAPENKFPAAVTDCFDSVKWAYENADKIGGNKDKLAVFGISAGGNLAAVTSILARDNGIKLKAQALVVPFVYLDLASKSMNEYRKGYFLDINVPVDYGIKMYIRDERDLYNPMFVPLIAEDLTNLPQAIVVTAEFDPLRDQGEAYANRLMEAGVPTLSFRVNGMVHGFLGSPRVSRLVTIMVGSALKDILRG</sequence>
<dbReference type="Pfam" id="PF07859">
    <property type="entry name" value="Abhydrolase_3"/>
    <property type="match status" value="1"/>
</dbReference>
<evidence type="ECO:0000256" key="1">
    <source>
        <dbReference type="ARBA" id="ARBA00022801"/>
    </source>
</evidence>
<dbReference type="GeneID" id="89335894"/>
<dbReference type="InterPro" id="IPR050300">
    <property type="entry name" value="GDXG_lipolytic_enzyme"/>
</dbReference>
<dbReference type="PANTHER" id="PTHR48081:SF8">
    <property type="entry name" value="ALPHA_BETA HYDROLASE FOLD-3 DOMAIN-CONTAINING PROTEIN-RELATED"/>
    <property type="match status" value="1"/>
</dbReference>
<keyword evidence="4" id="KW-1185">Reference proteome</keyword>
<dbReference type="SUPFAM" id="SSF53474">
    <property type="entry name" value="alpha/beta-Hydrolases"/>
    <property type="match status" value="1"/>
</dbReference>